<feature type="transmembrane region" description="Helical" evidence="15">
    <location>
        <begin position="145"/>
        <end position="164"/>
    </location>
</feature>
<evidence type="ECO:0000256" key="6">
    <source>
        <dbReference type="ARBA" id="ARBA00022692"/>
    </source>
</evidence>
<keyword evidence="9 15" id="KW-1133">Transmembrane helix</keyword>
<evidence type="ECO:0000256" key="3">
    <source>
        <dbReference type="ARBA" id="ARBA00009127"/>
    </source>
</evidence>
<reference evidence="16" key="2">
    <citation type="submission" date="2020-05" db="UniProtKB">
        <authorList>
            <consortium name="EnsemblMetazoa"/>
        </authorList>
    </citation>
    <scope>IDENTIFICATION</scope>
    <source>
        <strain evidence="16">maculatus3</strain>
    </source>
</reference>
<proteinExistence type="inferred from homology"/>
<evidence type="ECO:0000256" key="7">
    <source>
        <dbReference type="ARBA" id="ARBA00022729"/>
    </source>
</evidence>
<keyword evidence="6 15" id="KW-0812">Transmembrane</keyword>
<evidence type="ECO:0000256" key="14">
    <source>
        <dbReference type="ARBA" id="ARBA00033176"/>
    </source>
</evidence>
<dbReference type="GO" id="GO:0005576">
    <property type="term" value="C:extracellular region"/>
    <property type="evidence" value="ECO:0007669"/>
    <property type="project" value="UniProtKB-SubCell"/>
</dbReference>
<dbReference type="PRINTS" id="PR01366">
    <property type="entry name" value="ROYALJELLY"/>
</dbReference>
<sequence length="235" mass="26980">MPRSFRPIGIRPSQTAAQAMDSNGNLFFGLVAQNAIACWDSTTPYNPSNMRIISQNSETLQFPSGVKIVRNRKGAEELWVLTCRLQKFLTGSLNTNETNFRIQAIQIPELLGYKSSCRVPFNTAVRNFQRRGHYFIGIRRIMTKLFEWFMAAACFLSVYFAIILRQVKHELLDQYMLEIQLSPIFLVLIFGLFSATVVLYRTFTFNNCEEAAKELMEQIKEAKADLRRKGLVLSD</sequence>
<keyword evidence="17" id="KW-1185">Reference proteome</keyword>
<keyword evidence="8" id="KW-0256">Endoplasmic reticulum</keyword>
<evidence type="ECO:0000256" key="11">
    <source>
        <dbReference type="ARBA" id="ARBA00023180"/>
    </source>
</evidence>
<organism evidence="16 17">
    <name type="scientific">Anopheles maculatus</name>
    <dbReference type="NCBI Taxonomy" id="74869"/>
    <lineage>
        <taxon>Eukaryota</taxon>
        <taxon>Metazoa</taxon>
        <taxon>Ecdysozoa</taxon>
        <taxon>Arthropoda</taxon>
        <taxon>Hexapoda</taxon>
        <taxon>Insecta</taxon>
        <taxon>Pterygota</taxon>
        <taxon>Neoptera</taxon>
        <taxon>Endopterygota</taxon>
        <taxon>Diptera</taxon>
        <taxon>Nematocera</taxon>
        <taxon>Culicoidea</taxon>
        <taxon>Culicidae</taxon>
        <taxon>Anophelinae</taxon>
        <taxon>Anopheles</taxon>
        <taxon>Anopheles maculatus group</taxon>
    </lineage>
</organism>
<evidence type="ECO:0000256" key="2">
    <source>
        <dbReference type="ARBA" id="ARBA00004613"/>
    </source>
</evidence>
<dbReference type="Pfam" id="PF03022">
    <property type="entry name" value="MRJP"/>
    <property type="match status" value="1"/>
</dbReference>
<accession>A0A182T0P9</accession>
<evidence type="ECO:0000256" key="4">
    <source>
        <dbReference type="ARBA" id="ARBA00010430"/>
    </source>
</evidence>
<dbReference type="Gene3D" id="2.120.10.30">
    <property type="entry name" value="TolB, C-terminal domain"/>
    <property type="match status" value="1"/>
</dbReference>
<dbReference type="PANTHER" id="PTHR10009:SF7">
    <property type="entry name" value="GH10609P-RELATED"/>
    <property type="match status" value="1"/>
</dbReference>
<dbReference type="VEuPathDB" id="VectorBase:AMAM017248"/>
<dbReference type="AlphaFoldDB" id="A0A182T0P9"/>
<comment type="similarity">
    <text evidence="4">Belongs to the DPM3 family.</text>
</comment>
<evidence type="ECO:0000256" key="13">
    <source>
        <dbReference type="ARBA" id="ARBA00032612"/>
    </source>
</evidence>
<keyword evidence="7" id="KW-0732">Signal</keyword>
<dbReference type="Pfam" id="PF08285">
    <property type="entry name" value="DPM3"/>
    <property type="match status" value="1"/>
</dbReference>
<dbReference type="InterPro" id="IPR017996">
    <property type="entry name" value="MRJP/yellow-related"/>
</dbReference>
<feature type="transmembrane region" description="Helical" evidence="15">
    <location>
        <begin position="184"/>
        <end position="203"/>
    </location>
</feature>
<comment type="subcellular location">
    <subcellularLocation>
        <location evidence="1">Endoplasmic reticulum membrane</location>
        <topology evidence="1">Multi-pass membrane protein</topology>
    </subcellularLocation>
    <subcellularLocation>
        <location evidence="2">Secreted</location>
    </subcellularLocation>
</comment>
<keyword evidence="11" id="KW-0325">Glycoprotein</keyword>
<evidence type="ECO:0000256" key="8">
    <source>
        <dbReference type="ARBA" id="ARBA00022824"/>
    </source>
</evidence>
<evidence type="ECO:0000313" key="16">
    <source>
        <dbReference type="EnsemblMetazoa" id="AMAM017248-PA"/>
    </source>
</evidence>
<keyword evidence="5" id="KW-0964">Secreted</keyword>
<dbReference type="InterPro" id="IPR013174">
    <property type="entry name" value="DPM3"/>
</dbReference>
<dbReference type="Proteomes" id="UP000075901">
    <property type="component" value="Unassembled WGS sequence"/>
</dbReference>
<evidence type="ECO:0000256" key="10">
    <source>
        <dbReference type="ARBA" id="ARBA00023136"/>
    </source>
</evidence>
<evidence type="ECO:0000256" key="12">
    <source>
        <dbReference type="ARBA" id="ARBA00029791"/>
    </source>
</evidence>
<dbReference type="GO" id="GO:0005789">
    <property type="term" value="C:endoplasmic reticulum membrane"/>
    <property type="evidence" value="ECO:0007669"/>
    <property type="project" value="UniProtKB-SubCell"/>
</dbReference>
<comment type="similarity">
    <text evidence="3">Belongs to the major royal jelly protein family.</text>
</comment>
<protein>
    <recommendedName>
        <fullName evidence="14">Dolichol-phosphate mannose synthase subunit 3</fullName>
    </recommendedName>
    <alternativeName>
        <fullName evidence="13">Dolichyl-phosphate beta-D-mannosyltransferase subunit 3</fullName>
    </alternativeName>
    <alternativeName>
        <fullName evidence="12">Mannose-P-dolichol synthase subunit 3</fullName>
    </alternativeName>
</protein>
<dbReference type="InterPro" id="IPR011042">
    <property type="entry name" value="6-blade_b-propeller_TolB-like"/>
</dbReference>
<name>A0A182T0P9_9DIPT</name>
<dbReference type="PANTHER" id="PTHR10009">
    <property type="entry name" value="PROTEIN YELLOW-RELATED"/>
    <property type="match status" value="1"/>
</dbReference>
<evidence type="ECO:0000256" key="9">
    <source>
        <dbReference type="ARBA" id="ARBA00022989"/>
    </source>
</evidence>
<evidence type="ECO:0000256" key="5">
    <source>
        <dbReference type="ARBA" id="ARBA00022525"/>
    </source>
</evidence>
<evidence type="ECO:0000313" key="17">
    <source>
        <dbReference type="Proteomes" id="UP000075901"/>
    </source>
</evidence>
<reference evidence="17" key="1">
    <citation type="submission" date="2013-09" db="EMBL/GenBank/DDBJ databases">
        <title>The Genome Sequence of Anopheles maculatus species B.</title>
        <authorList>
            <consortium name="The Broad Institute Genomics Platform"/>
            <person name="Neafsey D.E."/>
            <person name="Besansky N."/>
            <person name="Howell P."/>
            <person name="Walton C."/>
            <person name="Young S.K."/>
            <person name="Zeng Q."/>
            <person name="Gargeya S."/>
            <person name="Fitzgerald M."/>
            <person name="Haas B."/>
            <person name="Abouelleil A."/>
            <person name="Allen A.W."/>
            <person name="Alvarado L."/>
            <person name="Arachchi H.M."/>
            <person name="Berlin A.M."/>
            <person name="Chapman S.B."/>
            <person name="Gainer-Dewar J."/>
            <person name="Goldberg J."/>
            <person name="Griggs A."/>
            <person name="Gujja S."/>
            <person name="Hansen M."/>
            <person name="Howarth C."/>
            <person name="Imamovic A."/>
            <person name="Ireland A."/>
            <person name="Larimer J."/>
            <person name="McCowan C."/>
            <person name="Murphy C."/>
            <person name="Pearson M."/>
            <person name="Poon T.W."/>
            <person name="Priest M."/>
            <person name="Roberts A."/>
            <person name="Saif S."/>
            <person name="Shea T."/>
            <person name="Sisk P."/>
            <person name="Sykes S."/>
            <person name="Wortman J."/>
            <person name="Nusbaum C."/>
            <person name="Birren B."/>
        </authorList>
    </citation>
    <scope>NUCLEOTIDE SEQUENCE [LARGE SCALE GENOMIC DNA]</scope>
    <source>
        <strain evidence="17">maculatus3</strain>
    </source>
</reference>
<keyword evidence="10 15" id="KW-0472">Membrane</keyword>
<evidence type="ECO:0000256" key="1">
    <source>
        <dbReference type="ARBA" id="ARBA00004477"/>
    </source>
</evidence>
<evidence type="ECO:0000256" key="15">
    <source>
        <dbReference type="SAM" id="Phobius"/>
    </source>
</evidence>
<dbReference type="EnsemblMetazoa" id="AMAM017248-RA">
    <property type="protein sequence ID" value="AMAM017248-PA"/>
    <property type="gene ID" value="AMAM017248"/>
</dbReference>